<dbReference type="Proteomes" id="UP000199488">
    <property type="component" value="Unassembled WGS sequence"/>
</dbReference>
<sequence>MDLIVFLAGAALFGGGFFLLLYFLFRKKPLTWPFVLMIVGVIACFVGLLLSSPLTETSAAFISTETYL</sequence>
<organism evidence="2 3">
    <name type="scientific">Marinococcus luteus</name>
    <dbReference type="NCBI Taxonomy" id="1122204"/>
    <lineage>
        <taxon>Bacteria</taxon>
        <taxon>Bacillati</taxon>
        <taxon>Bacillota</taxon>
        <taxon>Bacilli</taxon>
        <taxon>Bacillales</taxon>
        <taxon>Bacillaceae</taxon>
        <taxon>Marinococcus</taxon>
    </lineage>
</organism>
<feature type="transmembrane region" description="Helical" evidence="1">
    <location>
        <begin position="6"/>
        <end position="25"/>
    </location>
</feature>
<keyword evidence="3" id="KW-1185">Reference proteome</keyword>
<dbReference type="STRING" id="1122204.SAMN05421781_0724"/>
<evidence type="ECO:0000313" key="3">
    <source>
        <dbReference type="Proteomes" id="UP000199488"/>
    </source>
</evidence>
<keyword evidence="1" id="KW-1133">Transmembrane helix</keyword>
<feature type="transmembrane region" description="Helical" evidence="1">
    <location>
        <begin position="32"/>
        <end position="50"/>
    </location>
</feature>
<keyword evidence="1" id="KW-0812">Transmembrane</keyword>
<proteinExistence type="predicted"/>
<dbReference type="EMBL" id="FNNC01000001">
    <property type="protein sequence ID" value="SDW17695.1"/>
    <property type="molecule type" value="Genomic_DNA"/>
</dbReference>
<protein>
    <submittedName>
        <fullName evidence="2">Uncharacterized protein</fullName>
    </submittedName>
</protein>
<evidence type="ECO:0000313" key="2">
    <source>
        <dbReference type="EMBL" id="SDW17695.1"/>
    </source>
</evidence>
<name>A0A1H2REG7_9BACI</name>
<accession>A0A1H2REG7</accession>
<keyword evidence="1" id="KW-0472">Membrane</keyword>
<evidence type="ECO:0000256" key="1">
    <source>
        <dbReference type="SAM" id="Phobius"/>
    </source>
</evidence>
<dbReference type="AlphaFoldDB" id="A0A1H2REG7"/>
<reference evidence="2 3" key="1">
    <citation type="submission" date="2016-10" db="EMBL/GenBank/DDBJ databases">
        <authorList>
            <person name="de Groot N.N."/>
        </authorList>
    </citation>
    <scope>NUCLEOTIDE SEQUENCE [LARGE SCALE GENOMIC DNA]</scope>
    <source>
        <strain evidence="2 3">DSM 23126</strain>
    </source>
</reference>
<gene>
    <name evidence="2" type="ORF">SAMN05421781_0724</name>
</gene>